<organism evidence="1 2">
    <name type="scientific">Atta colombica</name>
    <dbReference type="NCBI Taxonomy" id="520822"/>
    <lineage>
        <taxon>Eukaryota</taxon>
        <taxon>Metazoa</taxon>
        <taxon>Ecdysozoa</taxon>
        <taxon>Arthropoda</taxon>
        <taxon>Hexapoda</taxon>
        <taxon>Insecta</taxon>
        <taxon>Pterygota</taxon>
        <taxon>Neoptera</taxon>
        <taxon>Endopterygota</taxon>
        <taxon>Hymenoptera</taxon>
        <taxon>Apocrita</taxon>
        <taxon>Aculeata</taxon>
        <taxon>Formicoidea</taxon>
        <taxon>Formicidae</taxon>
        <taxon>Myrmicinae</taxon>
        <taxon>Atta</taxon>
    </lineage>
</organism>
<dbReference type="AlphaFoldDB" id="A0A195AV56"/>
<name>A0A195AV56_9HYME</name>
<sequence length="175" mass="19874">MKFFAFPAKVWLYTRQDRTHIQSPEIDLNIPTRSNQNDFDYGSLSLPDDPSVSRNLLDVRNHRDYSPFHLRSLHRSPVLLPPPHRSHLSLRLPLLLPLHPHPLDFDSLLSSTTSSSCDSESESDSVLVVSFSLSDDKSRARLLLPPRLRKLLLLGTINLLLTNRLEPLLAAVLLT</sequence>
<proteinExistence type="predicted"/>
<evidence type="ECO:0000313" key="2">
    <source>
        <dbReference type="Proteomes" id="UP000078540"/>
    </source>
</evidence>
<keyword evidence="2" id="KW-1185">Reference proteome</keyword>
<evidence type="ECO:0000313" key="1">
    <source>
        <dbReference type="EMBL" id="KYM76061.1"/>
    </source>
</evidence>
<dbReference type="EMBL" id="KQ976736">
    <property type="protein sequence ID" value="KYM76061.1"/>
    <property type="molecule type" value="Genomic_DNA"/>
</dbReference>
<dbReference type="Proteomes" id="UP000078540">
    <property type="component" value="Unassembled WGS sequence"/>
</dbReference>
<gene>
    <name evidence="1" type="ORF">ALC53_13546</name>
</gene>
<accession>A0A195AV56</accession>
<reference evidence="1 2" key="1">
    <citation type="submission" date="2015-09" db="EMBL/GenBank/DDBJ databases">
        <title>Atta colombica WGS genome.</title>
        <authorList>
            <person name="Nygaard S."/>
            <person name="Hu H."/>
            <person name="Boomsma J."/>
            <person name="Zhang G."/>
        </authorList>
    </citation>
    <scope>NUCLEOTIDE SEQUENCE [LARGE SCALE GENOMIC DNA]</scope>
    <source>
        <strain evidence="1">Treedump-2</strain>
        <tissue evidence="1">Whole body</tissue>
    </source>
</reference>
<protein>
    <submittedName>
        <fullName evidence="1">Uncharacterized protein</fullName>
    </submittedName>
</protein>